<keyword evidence="2" id="KW-1185">Reference proteome</keyword>
<organism evidence="3">
    <name type="scientific">Thelazia callipaeda</name>
    <name type="common">Oriental eyeworm</name>
    <name type="synonym">Parasitic nematode</name>
    <dbReference type="NCBI Taxonomy" id="103827"/>
    <lineage>
        <taxon>Eukaryota</taxon>
        <taxon>Metazoa</taxon>
        <taxon>Ecdysozoa</taxon>
        <taxon>Nematoda</taxon>
        <taxon>Chromadorea</taxon>
        <taxon>Rhabditida</taxon>
        <taxon>Spirurina</taxon>
        <taxon>Spiruromorpha</taxon>
        <taxon>Thelazioidea</taxon>
        <taxon>Thelaziidae</taxon>
        <taxon>Thelazia</taxon>
    </lineage>
</organism>
<evidence type="ECO:0000313" key="1">
    <source>
        <dbReference type="EMBL" id="VDM99870.1"/>
    </source>
</evidence>
<sequence length="86" mass="9562">MVNQTGFVYAIHSVLKSLTDLAKVLQIAQQPYGYDKAREEAIEMEVERKYNEEFSEVLALYPDATCLVHGPVALVVQYKPRGGGSS</sequence>
<accession>A0A0N5CT63</accession>
<dbReference type="EMBL" id="UYYF01001440">
    <property type="protein sequence ID" value="VDM99870.1"/>
    <property type="molecule type" value="Genomic_DNA"/>
</dbReference>
<reference evidence="3" key="1">
    <citation type="submission" date="2017-02" db="UniProtKB">
        <authorList>
            <consortium name="WormBaseParasite"/>
        </authorList>
    </citation>
    <scope>IDENTIFICATION</scope>
</reference>
<proteinExistence type="predicted"/>
<evidence type="ECO:0000313" key="2">
    <source>
        <dbReference type="Proteomes" id="UP000276776"/>
    </source>
</evidence>
<dbReference type="AlphaFoldDB" id="A0A0N5CT63"/>
<reference evidence="1 2" key="2">
    <citation type="submission" date="2018-11" db="EMBL/GenBank/DDBJ databases">
        <authorList>
            <consortium name="Pathogen Informatics"/>
        </authorList>
    </citation>
    <scope>NUCLEOTIDE SEQUENCE [LARGE SCALE GENOMIC DNA]</scope>
</reference>
<dbReference type="Proteomes" id="UP000276776">
    <property type="component" value="Unassembled WGS sequence"/>
</dbReference>
<protein>
    <submittedName>
        <fullName evidence="3">NERD domain-containing protein</fullName>
    </submittedName>
</protein>
<evidence type="ECO:0000313" key="3">
    <source>
        <dbReference type="WBParaSite" id="TCLT_0000342101-mRNA-1"/>
    </source>
</evidence>
<name>A0A0N5CT63_THECL</name>
<dbReference type="WBParaSite" id="TCLT_0000342101-mRNA-1">
    <property type="protein sequence ID" value="TCLT_0000342101-mRNA-1"/>
    <property type="gene ID" value="TCLT_0000342101"/>
</dbReference>
<gene>
    <name evidence="1" type="ORF">TCLT_LOCUS3414</name>
</gene>